<feature type="signal peptide" evidence="1">
    <location>
        <begin position="1"/>
        <end position="24"/>
    </location>
</feature>
<protein>
    <recommendedName>
        <fullName evidence="4">Secreted protein</fullName>
    </recommendedName>
</protein>
<comment type="caution">
    <text evidence="2">The sequence shown here is derived from an EMBL/GenBank/DDBJ whole genome shotgun (WGS) entry which is preliminary data.</text>
</comment>
<reference evidence="2 3" key="1">
    <citation type="submission" date="2024-01" db="EMBL/GenBank/DDBJ databases">
        <title>The genomes of 5 underutilized Papilionoideae crops provide insights into root nodulation and disease resistanc.</title>
        <authorList>
            <person name="Jiang F."/>
        </authorList>
    </citation>
    <scope>NUCLEOTIDE SEQUENCE [LARGE SCALE GENOMIC DNA]</scope>
    <source>
        <strain evidence="2">DUOXIRENSHENG_FW03</strain>
        <tissue evidence="2">Leaves</tissue>
    </source>
</reference>
<evidence type="ECO:0000313" key="3">
    <source>
        <dbReference type="Proteomes" id="UP001386955"/>
    </source>
</evidence>
<organism evidence="2 3">
    <name type="scientific">Psophocarpus tetragonolobus</name>
    <name type="common">Winged bean</name>
    <name type="synonym">Dolichos tetragonolobus</name>
    <dbReference type="NCBI Taxonomy" id="3891"/>
    <lineage>
        <taxon>Eukaryota</taxon>
        <taxon>Viridiplantae</taxon>
        <taxon>Streptophyta</taxon>
        <taxon>Embryophyta</taxon>
        <taxon>Tracheophyta</taxon>
        <taxon>Spermatophyta</taxon>
        <taxon>Magnoliopsida</taxon>
        <taxon>eudicotyledons</taxon>
        <taxon>Gunneridae</taxon>
        <taxon>Pentapetalae</taxon>
        <taxon>rosids</taxon>
        <taxon>fabids</taxon>
        <taxon>Fabales</taxon>
        <taxon>Fabaceae</taxon>
        <taxon>Papilionoideae</taxon>
        <taxon>50 kb inversion clade</taxon>
        <taxon>NPAAA clade</taxon>
        <taxon>indigoferoid/millettioid clade</taxon>
        <taxon>Phaseoleae</taxon>
        <taxon>Psophocarpus</taxon>
    </lineage>
</organism>
<feature type="chain" id="PRO_5042827850" description="Secreted protein" evidence="1">
    <location>
        <begin position="25"/>
        <end position="80"/>
    </location>
</feature>
<evidence type="ECO:0000256" key="1">
    <source>
        <dbReference type="SAM" id="SignalP"/>
    </source>
</evidence>
<accession>A0AAN9RLP0</accession>
<evidence type="ECO:0008006" key="4">
    <source>
        <dbReference type="Google" id="ProtNLM"/>
    </source>
</evidence>
<keyword evidence="1" id="KW-0732">Signal</keyword>
<gene>
    <name evidence="2" type="ORF">VNO78_34727</name>
</gene>
<dbReference type="EMBL" id="JAYMYS010000028">
    <property type="protein sequence ID" value="KAK7376264.1"/>
    <property type="molecule type" value="Genomic_DNA"/>
</dbReference>
<name>A0AAN9RLP0_PSOTE</name>
<proteinExistence type="predicted"/>
<sequence>MYGVRIAPWVLLSSVLFVCLGVTATTPNTQHPTPNDNIERCRLHLYVAYNRTPSCDFALKTYHLNSLPRSTSKHRALLSC</sequence>
<evidence type="ECO:0000313" key="2">
    <source>
        <dbReference type="EMBL" id="KAK7376264.1"/>
    </source>
</evidence>
<dbReference type="AlphaFoldDB" id="A0AAN9RLP0"/>
<dbReference type="Proteomes" id="UP001386955">
    <property type="component" value="Unassembled WGS sequence"/>
</dbReference>
<keyword evidence="3" id="KW-1185">Reference proteome</keyword>